<dbReference type="InterPro" id="IPR050501">
    <property type="entry name" value="ICDH/IPMDH"/>
</dbReference>
<evidence type="ECO:0000256" key="1">
    <source>
        <dbReference type="ARBA" id="ARBA00001936"/>
    </source>
</evidence>
<dbReference type="SMART" id="SM01329">
    <property type="entry name" value="Iso_dh"/>
    <property type="match status" value="1"/>
</dbReference>
<dbReference type="GO" id="GO:0046553">
    <property type="term" value="F:D-malate dehydrogenase (decarboxylating) (NAD+) activity"/>
    <property type="evidence" value="ECO:0007669"/>
    <property type="project" value="UniProtKB-EC"/>
</dbReference>
<name>A0A917PVJ9_9BACI</name>
<evidence type="ECO:0000256" key="8">
    <source>
        <dbReference type="ARBA" id="ARBA00023211"/>
    </source>
</evidence>
<evidence type="ECO:0000256" key="3">
    <source>
        <dbReference type="ARBA" id="ARBA00007769"/>
    </source>
</evidence>
<dbReference type="Gene3D" id="3.40.718.10">
    <property type="entry name" value="Isopropylmalate Dehydrogenase"/>
    <property type="match status" value="1"/>
</dbReference>
<dbReference type="RefSeq" id="WP_268238654.1">
    <property type="nucleotide sequence ID" value="NZ_BMNQ01000017.1"/>
</dbReference>
<comment type="similarity">
    <text evidence="3">Belongs to the isocitrate and isopropylmalate dehydrogenases family.</text>
</comment>
<keyword evidence="12" id="KW-1185">Reference proteome</keyword>
<evidence type="ECO:0000256" key="4">
    <source>
        <dbReference type="ARBA" id="ARBA00013126"/>
    </source>
</evidence>
<dbReference type="SUPFAM" id="SSF53659">
    <property type="entry name" value="Isocitrate/Isopropylmalate dehydrogenase-like"/>
    <property type="match status" value="1"/>
</dbReference>
<dbReference type="InterPro" id="IPR019818">
    <property type="entry name" value="IsoCit/isopropylmalate_DH_CS"/>
</dbReference>
<comment type="cofactor">
    <cofactor evidence="1">
        <name>Mn(2+)</name>
        <dbReference type="ChEBI" id="CHEBI:29035"/>
    </cofactor>
</comment>
<dbReference type="InterPro" id="IPR011829">
    <property type="entry name" value="TTC_DH"/>
</dbReference>
<dbReference type="GO" id="GO:0051287">
    <property type="term" value="F:NAD binding"/>
    <property type="evidence" value="ECO:0007669"/>
    <property type="project" value="InterPro"/>
</dbReference>
<evidence type="ECO:0000256" key="7">
    <source>
        <dbReference type="ARBA" id="ARBA00023027"/>
    </source>
</evidence>
<accession>A0A917PVJ9</accession>
<evidence type="ECO:0000256" key="9">
    <source>
        <dbReference type="ARBA" id="ARBA00049301"/>
    </source>
</evidence>
<evidence type="ECO:0000256" key="6">
    <source>
        <dbReference type="ARBA" id="ARBA00023002"/>
    </source>
</evidence>
<gene>
    <name evidence="11" type="ORF">GCM10007063_15510</name>
</gene>
<dbReference type="GO" id="GO:0000287">
    <property type="term" value="F:magnesium ion binding"/>
    <property type="evidence" value="ECO:0007669"/>
    <property type="project" value="InterPro"/>
</dbReference>
<dbReference type="InterPro" id="IPR024084">
    <property type="entry name" value="IsoPropMal-DH-like_dom"/>
</dbReference>
<feature type="domain" description="Isopropylmalate dehydrogenase-like" evidence="10">
    <location>
        <begin position="4"/>
        <end position="347"/>
    </location>
</feature>
<evidence type="ECO:0000313" key="11">
    <source>
        <dbReference type="EMBL" id="GGJ93861.1"/>
    </source>
</evidence>
<protein>
    <recommendedName>
        <fullName evidence="4">D-malate dehydrogenase (decarboxylating)</fullName>
        <ecNumber evidence="4">1.1.1.83</ecNumber>
    </recommendedName>
</protein>
<comment type="caution">
    <text evidence="11">The sequence shown here is derived from an EMBL/GenBank/DDBJ whole genome shotgun (WGS) entry which is preliminary data.</text>
</comment>
<keyword evidence="5" id="KW-0479">Metal-binding</keyword>
<dbReference type="PANTHER" id="PTHR43275:SF1">
    <property type="entry name" value="D-MALATE DEHYDROGENASE [DECARBOXYLATING]"/>
    <property type="match status" value="1"/>
</dbReference>
<keyword evidence="8" id="KW-0464">Manganese</keyword>
<dbReference type="PANTHER" id="PTHR43275">
    <property type="entry name" value="D-MALATE DEHYDROGENASE [DECARBOXYLATING]"/>
    <property type="match status" value="1"/>
</dbReference>
<keyword evidence="7" id="KW-0520">NAD</keyword>
<comment type="catalytic activity">
    <reaction evidence="9">
        <text>(R)-malate + NAD(+) = pyruvate + CO2 + NADH</text>
        <dbReference type="Rhea" id="RHEA:18365"/>
        <dbReference type="ChEBI" id="CHEBI:15361"/>
        <dbReference type="ChEBI" id="CHEBI:15588"/>
        <dbReference type="ChEBI" id="CHEBI:16526"/>
        <dbReference type="ChEBI" id="CHEBI:57540"/>
        <dbReference type="ChEBI" id="CHEBI:57945"/>
        <dbReference type="EC" id="1.1.1.83"/>
    </reaction>
</comment>
<dbReference type="EC" id="1.1.1.83" evidence="4"/>
<organism evidence="11 12">
    <name type="scientific">Lentibacillus kapialis</name>
    <dbReference type="NCBI Taxonomy" id="340214"/>
    <lineage>
        <taxon>Bacteria</taxon>
        <taxon>Bacillati</taxon>
        <taxon>Bacillota</taxon>
        <taxon>Bacilli</taxon>
        <taxon>Bacillales</taxon>
        <taxon>Bacillaceae</taxon>
        <taxon>Lentibacillus</taxon>
    </lineage>
</organism>
<dbReference type="NCBIfam" id="TIGR02089">
    <property type="entry name" value="TTC"/>
    <property type="match status" value="1"/>
</dbReference>
<dbReference type="PROSITE" id="PS00470">
    <property type="entry name" value="IDH_IMDH"/>
    <property type="match status" value="1"/>
</dbReference>
<comment type="cofactor">
    <cofactor evidence="2">
        <name>Mg(2+)</name>
        <dbReference type="ChEBI" id="CHEBI:18420"/>
    </cofactor>
</comment>
<reference evidence="11" key="1">
    <citation type="journal article" date="2014" name="Int. J. Syst. Evol. Microbiol.">
        <title>Complete genome sequence of Corynebacterium casei LMG S-19264T (=DSM 44701T), isolated from a smear-ripened cheese.</title>
        <authorList>
            <consortium name="US DOE Joint Genome Institute (JGI-PGF)"/>
            <person name="Walter F."/>
            <person name="Albersmeier A."/>
            <person name="Kalinowski J."/>
            <person name="Ruckert C."/>
        </authorList>
    </citation>
    <scope>NUCLEOTIDE SEQUENCE</scope>
    <source>
        <strain evidence="11">JCM 12580</strain>
    </source>
</reference>
<evidence type="ECO:0000256" key="5">
    <source>
        <dbReference type="ARBA" id="ARBA00022723"/>
    </source>
</evidence>
<dbReference type="EMBL" id="BMNQ01000017">
    <property type="protein sequence ID" value="GGJ93861.1"/>
    <property type="molecule type" value="Genomic_DNA"/>
</dbReference>
<evidence type="ECO:0000313" key="12">
    <source>
        <dbReference type="Proteomes" id="UP000658382"/>
    </source>
</evidence>
<proteinExistence type="inferred from homology"/>
<dbReference type="AlphaFoldDB" id="A0A917PVJ9"/>
<evidence type="ECO:0000256" key="2">
    <source>
        <dbReference type="ARBA" id="ARBA00001946"/>
    </source>
</evidence>
<keyword evidence="6" id="KW-0560">Oxidoreductase</keyword>
<reference evidence="11" key="2">
    <citation type="submission" date="2020-09" db="EMBL/GenBank/DDBJ databases">
        <authorList>
            <person name="Sun Q."/>
            <person name="Ohkuma M."/>
        </authorList>
    </citation>
    <scope>NUCLEOTIDE SEQUENCE</scope>
    <source>
        <strain evidence="11">JCM 12580</strain>
    </source>
</reference>
<dbReference type="Pfam" id="PF00180">
    <property type="entry name" value="Iso_dh"/>
    <property type="match status" value="1"/>
</dbReference>
<evidence type="ECO:0000259" key="10">
    <source>
        <dbReference type="SMART" id="SM01329"/>
    </source>
</evidence>
<sequence>MAHKIAIIPGDGIGAEVMNEAMKVLNVLENHYSLDMNYDVFDWNSDYYMKHQRMLPEDGLEKLKHYDAILFGAIGDNRVPDDVTVWELIMPIRKAFQQYVNFRPVKQLKGIESPLDNSHRGQIDFVIMRENSEGEYSDSGGLMFQNQEKEMAIQNSIFTKQGINNIAGFAFDYATKHHYSKVTSATKSNAITHTMKFWDREVGKIADAYRDIDYEKIYVDALAAKFVQQPEEFQVVLASNLFGDILSDLGSAVAGGLGISPSANINPSGAFPSMFEPVHGSAPDIAGKGSANPIAQVWSLALLLEHLGKEDLHDHILQAIEELLSDKTKVTKDIGGTASTSETGDELVKILRDNKVGFK</sequence>
<dbReference type="Proteomes" id="UP000658382">
    <property type="component" value="Unassembled WGS sequence"/>
</dbReference>